<feature type="domain" description="DDE-1" evidence="1">
    <location>
        <begin position="209"/>
        <end position="290"/>
    </location>
</feature>
<dbReference type="Pfam" id="PF03184">
    <property type="entry name" value="DDE_1"/>
    <property type="match status" value="1"/>
</dbReference>
<organism evidence="2 3">
    <name type="scientific">Streblomastix strix</name>
    <dbReference type="NCBI Taxonomy" id="222440"/>
    <lineage>
        <taxon>Eukaryota</taxon>
        <taxon>Metamonada</taxon>
        <taxon>Preaxostyla</taxon>
        <taxon>Oxymonadida</taxon>
        <taxon>Streblomastigidae</taxon>
        <taxon>Streblomastix</taxon>
    </lineage>
</organism>
<reference evidence="2 3" key="1">
    <citation type="submission" date="2019-03" db="EMBL/GenBank/DDBJ databases">
        <title>Single cell metagenomics reveals metabolic interactions within the superorganism composed of flagellate Streblomastix strix and complex community of Bacteroidetes bacteria on its surface.</title>
        <authorList>
            <person name="Treitli S.C."/>
            <person name="Kolisko M."/>
            <person name="Husnik F."/>
            <person name="Keeling P."/>
            <person name="Hampl V."/>
        </authorList>
    </citation>
    <scope>NUCLEOTIDE SEQUENCE [LARGE SCALE GENOMIC DNA]</scope>
    <source>
        <strain evidence="2">ST1C</strain>
    </source>
</reference>
<dbReference type="AlphaFoldDB" id="A0A5J4V987"/>
<proteinExistence type="predicted"/>
<sequence>MFTGWRIEKLLYRWEPELDKSVCAADLATFQRKSLSQLEGDTVTFMKNLKFHLLSNTIFCEICQCSKSIFSRLTKEQLMKKMELGRQSRMLTDELENELIMYLTMEWLESQTFQLANMGRVRHADEIEIVRISPREYRHMKLQCESVQTYICILKGNIHGVLAVLISNADKSSVEAFSEGGVKHFLVSTSIAHDVSSYGVDRAEAVVCSSGTGNLSSDLFVRWLKESYFPDFDGNRVAIKQRNTLTIQLTDNCGIHTTDEVKQLLGQRNVKMISFPANITQFFQPLDYPFLFRSKESNYLISWVKTKPILSQDVPDAFDVIQKPTSFKVTQAAFRIAEINFDVVRGTIVAKICVQKFDIKINKLTADKIMTSGSRTAPQRKRKTDSNCFVKCSETMKSYWKLNEPLNAKYQNIAYYRGISLGIALLQFVQMKYTTPATKNPIAKINRLR</sequence>
<dbReference type="GO" id="GO:0003676">
    <property type="term" value="F:nucleic acid binding"/>
    <property type="evidence" value="ECO:0007669"/>
    <property type="project" value="InterPro"/>
</dbReference>
<evidence type="ECO:0000313" key="3">
    <source>
        <dbReference type="Proteomes" id="UP000324800"/>
    </source>
</evidence>
<gene>
    <name evidence="2" type="ORF">EZS28_025433</name>
</gene>
<comment type="caution">
    <text evidence="2">The sequence shown here is derived from an EMBL/GenBank/DDBJ whole genome shotgun (WGS) entry which is preliminary data.</text>
</comment>
<name>A0A5J4V987_9EUKA</name>
<evidence type="ECO:0000259" key="1">
    <source>
        <dbReference type="Pfam" id="PF03184"/>
    </source>
</evidence>
<evidence type="ECO:0000313" key="2">
    <source>
        <dbReference type="EMBL" id="KAA6379041.1"/>
    </source>
</evidence>
<dbReference type="EMBL" id="SNRW01008744">
    <property type="protein sequence ID" value="KAA6379041.1"/>
    <property type="molecule type" value="Genomic_DNA"/>
</dbReference>
<dbReference type="InterPro" id="IPR004875">
    <property type="entry name" value="DDE_SF_endonuclease_dom"/>
</dbReference>
<accession>A0A5J4V987</accession>
<dbReference type="Proteomes" id="UP000324800">
    <property type="component" value="Unassembled WGS sequence"/>
</dbReference>
<protein>
    <recommendedName>
        <fullName evidence="1">DDE-1 domain-containing protein</fullName>
    </recommendedName>
</protein>